<organism evidence="1 2">
    <name type="scientific">Ancylostoma ceylanicum</name>
    <dbReference type="NCBI Taxonomy" id="53326"/>
    <lineage>
        <taxon>Eukaryota</taxon>
        <taxon>Metazoa</taxon>
        <taxon>Ecdysozoa</taxon>
        <taxon>Nematoda</taxon>
        <taxon>Chromadorea</taxon>
        <taxon>Rhabditida</taxon>
        <taxon>Rhabditina</taxon>
        <taxon>Rhabditomorpha</taxon>
        <taxon>Strongyloidea</taxon>
        <taxon>Ancylostomatidae</taxon>
        <taxon>Ancylostomatinae</taxon>
        <taxon>Ancylostoma</taxon>
    </lineage>
</organism>
<reference evidence="2" key="1">
    <citation type="journal article" date="2015" name="Nat. Genet.">
        <title>The genome and transcriptome of the zoonotic hookworm Ancylostoma ceylanicum identify infection-specific gene families.</title>
        <authorList>
            <person name="Schwarz E.M."/>
            <person name="Hu Y."/>
            <person name="Antoshechkin I."/>
            <person name="Miller M.M."/>
            <person name="Sternberg P.W."/>
            <person name="Aroian R.V."/>
        </authorList>
    </citation>
    <scope>NUCLEOTIDE SEQUENCE</scope>
    <source>
        <strain evidence="2">HY135</strain>
    </source>
</reference>
<proteinExistence type="predicted"/>
<comment type="caution">
    <text evidence="1">The sequence shown here is derived from an EMBL/GenBank/DDBJ whole genome shotgun (WGS) entry which is preliminary data.</text>
</comment>
<dbReference type="EMBL" id="JARK01001355">
    <property type="protein sequence ID" value="EYC21407.1"/>
    <property type="molecule type" value="Genomic_DNA"/>
</dbReference>
<name>A0A016V309_9BILA</name>
<evidence type="ECO:0000313" key="2">
    <source>
        <dbReference type="Proteomes" id="UP000024635"/>
    </source>
</evidence>
<keyword evidence="2" id="KW-1185">Reference proteome</keyword>
<gene>
    <name evidence="1" type="primary">Acey_s0019.g3803</name>
    <name evidence="1" type="ORF">Y032_0019g3803</name>
</gene>
<sequence length="83" mass="9239">MDILLIPEPKIFVKLCEWEDGYHPQVRGILGVGHILLESSVQIHIEFFTAQIIEECHQQRGRLVVNGGGGDVGFVLHCGFGQL</sequence>
<accession>A0A016V309</accession>
<dbReference type="Proteomes" id="UP000024635">
    <property type="component" value="Unassembled WGS sequence"/>
</dbReference>
<protein>
    <submittedName>
        <fullName evidence="1">Uncharacterized protein</fullName>
    </submittedName>
</protein>
<dbReference type="AlphaFoldDB" id="A0A016V309"/>
<evidence type="ECO:0000313" key="1">
    <source>
        <dbReference type="EMBL" id="EYC21407.1"/>
    </source>
</evidence>